<reference evidence="1" key="2">
    <citation type="journal article" date="2015" name="Fish Shellfish Immunol.">
        <title>Early steps in the European eel (Anguilla anguilla)-Vibrio vulnificus interaction in the gills: Role of the RtxA13 toxin.</title>
        <authorList>
            <person name="Callol A."/>
            <person name="Pajuelo D."/>
            <person name="Ebbesson L."/>
            <person name="Teles M."/>
            <person name="MacKenzie S."/>
            <person name="Amaro C."/>
        </authorList>
    </citation>
    <scope>NUCLEOTIDE SEQUENCE</scope>
</reference>
<name>A0A0E9TED5_ANGAN</name>
<dbReference type="EMBL" id="GBXM01056528">
    <property type="protein sequence ID" value="JAH52049.1"/>
    <property type="molecule type" value="Transcribed_RNA"/>
</dbReference>
<organism evidence="1">
    <name type="scientific">Anguilla anguilla</name>
    <name type="common">European freshwater eel</name>
    <name type="synonym">Muraena anguilla</name>
    <dbReference type="NCBI Taxonomy" id="7936"/>
    <lineage>
        <taxon>Eukaryota</taxon>
        <taxon>Metazoa</taxon>
        <taxon>Chordata</taxon>
        <taxon>Craniata</taxon>
        <taxon>Vertebrata</taxon>
        <taxon>Euteleostomi</taxon>
        <taxon>Actinopterygii</taxon>
        <taxon>Neopterygii</taxon>
        <taxon>Teleostei</taxon>
        <taxon>Anguilliformes</taxon>
        <taxon>Anguillidae</taxon>
        <taxon>Anguilla</taxon>
    </lineage>
</organism>
<accession>A0A0E9TED5</accession>
<reference evidence="1" key="1">
    <citation type="submission" date="2014-11" db="EMBL/GenBank/DDBJ databases">
        <authorList>
            <person name="Amaro Gonzalez C."/>
        </authorList>
    </citation>
    <scope>NUCLEOTIDE SEQUENCE</scope>
</reference>
<sequence length="41" mass="4511">MLTVECGIYLLINKCINSFNTFGNFSTHLVLAMAALFSEPS</sequence>
<evidence type="ECO:0000313" key="1">
    <source>
        <dbReference type="EMBL" id="JAH52049.1"/>
    </source>
</evidence>
<proteinExistence type="predicted"/>
<dbReference type="AlphaFoldDB" id="A0A0E9TED5"/>
<protein>
    <submittedName>
        <fullName evidence="1">Uncharacterized protein</fullName>
    </submittedName>
</protein>